<reference evidence="3 4" key="1">
    <citation type="submission" date="2019-11" db="EMBL/GenBank/DDBJ databases">
        <authorList>
            <person name="Jiang L.-Q."/>
        </authorList>
    </citation>
    <scope>NUCLEOTIDE SEQUENCE [LARGE SCALE GENOMIC DNA]</scope>
    <source>
        <strain evidence="3 4">YIM 132087</strain>
    </source>
</reference>
<evidence type="ECO:0000313" key="3">
    <source>
        <dbReference type="EMBL" id="MTD14769.1"/>
    </source>
</evidence>
<feature type="transmembrane region" description="Helical" evidence="2">
    <location>
        <begin position="45"/>
        <end position="67"/>
    </location>
</feature>
<comment type="caution">
    <text evidence="3">The sequence shown here is derived from an EMBL/GenBank/DDBJ whole genome shotgun (WGS) entry which is preliminary data.</text>
</comment>
<dbReference type="Proteomes" id="UP000460221">
    <property type="component" value="Unassembled WGS sequence"/>
</dbReference>
<name>A0A7K1FN75_9ACTN</name>
<evidence type="ECO:0000256" key="1">
    <source>
        <dbReference type="SAM" id="MobiDB-lite"/>
    </source>
</evidence>
<dbReference type="RefSeq" id="WP_154768790.1">
    <property type="nucleotide sequence ID" value="NZ_WLYK01000005.1"/>
</dbReference>
<proteinExistence type="predicted"/>
<evidence type="ECO:0000313" key="4">
    <source>
        <dbReference type="Proteomes" id="UP000460221"/>
    </source>
</evidence>
<dbReference type="EMBL" id="WLYK01000005">
    <property type="protein sequence ID" value="MTD14769.1"/>
    <property type="molecule type" value="Genomic_DNA"/>
</dbReference>
<sequence length="549" mass="54697">MDEPDLHPDLIARTMSEHDSDLGAADLATLRRTVVGSRAARRRRLLTPLLAAAAVTVLLAGGLTLLLSTRSDGPATSPPSTTATTDPTPGSTSATSSPLPVMLQKVSDACGHPLDRLPTSAGQGIRATVSEEGAGYSTVTLLNDAMTTVSQVGWESAILGLVDRSGTVIGYSTSTLDYGATPADLLPGKSLEALLYPAASTACGLTTPAPPGSYTVFPFVKINGVLYAGTAFPALLDGAGAISFGKLGLSGSNGACGLAAADLPALGAAGIAASVNPGAGGRPEVQLMNLAEPSAAVVVSVGAGIVLLDGSGTVVARSSGRTPGDPEVRLDTSRSVVLETSADLSDLDWCSPKNGSADRIDESWRIAGVVGTGLGVKFTDRAPFGLAGGSIYTGEPAAAACGRSVASWPTLIGVGVQSEVVGVVQHVLQYSLFNRSAVTVPGVIGSSTSVAVLDTSGTVVAVLTGTPVVGEPGTDLPRGGYRVLGSVRTTGVTLCGSADLVPVGTYRVVGLVQAAGADRTTVVTGATVTAPGSVTFDIIEMVPAAGPGG</sequence>
<keyword evidence="2" id="KW-0472">Membrane</keyword>
<dbReference type="AlphaFoldDB" id="A0A7K1FN75"/>
<gene>
    <name evidence="3" type="ORF">GIS00_12545</name>
</gene>
<protein>
    <submittedName>
        <fullName evidence="3">Uncharacterized protein</fullName>
    </submittedName>
</protein>
<organism evidence="3 4">
    <name type="scientific">Nakamurella alba</name>
    <dbReference type="NCBI Taxonomy" id="2665158"/>
    <lineage>
        <taxon>Bacteria</taxon>
        <taxon>Bacillati</taxon>
        <taxon>Actinomycetota</taxon>
        <taxon>Actinomycetes</taxon>
        <taxon>Nakamurellales</taxon>
        <taxon>Nakamurellaceae</taxon>
        <taxon>Nakamurella</taxon>
    </lineage>
</organism>
<keyword evidence="2" id="KW-1133">Transmembrane helix</keyword>
<keyword evidence="4" id="KW-1185">Reference proteome</keyword>
<evidence type="ECO:0000256" key="2">
    <source>
        <dbReference type="SAM" id="Phobius"/>
    </source>
</evidence>
<keyword evidence="2" id="KW-0812">Transmembrane</keyword>
<accession>A0A7K1FN75</accession>
<feature type="region of interest" description="Disordered" evidence="1">
    <location>
        <begin position="70"/>
        <end position="98"/>
    </location>
</feature>